<comment type="similarity">
    <text evidence="1">In the C-terminal section; belongs to the MsrB Met sulfoxide reductase family.</text>
</comment>
<dbReference type="HAMAP" id="MF_01400">
    <property type="entry name" value="MsrB"/>
    <property type="match status" value="1"/>
</dbReference>
<feature type="domain" description="MsrB" evidence="11">
    <location>
        <begin position="192"/>
        <end position="315"/>
    </location>
</feature>
<comment type="catalytic activity">
    <reaction evidence="5 9">
        <text>L-methionyl-[protein] + [thioredoxin]-disulfide + H2O = L-methionyl-(S)-S-oxide-[protein] + [thioredoxin]-dithiol</text>
        <dbReference type="Rhea" id="RHEA:14217"/>
        <dbReference type="Rhea" id="RHEA-COMP:10698"/>
        <dbReference type="Rhea" id="RHEA-COMP:10700"/>
        <dbReference type="Rhea" id="RHEA-COMP:12313"/>
        <dbReference type="Rhea" id="RHEA-COMP:12315"/>
        <dbReference type="ChEBI" id="CHEBI:15377"/>
        <dbReference type="ChEBI" id="CHEBI:16044"/>
        <dbReference type="ChEBI" id="CHEBI:29950"/>
        <dbReference type="ChEBI" id="CHEBI:44120"/>
        <dbReference type="ChEBI" id="CHEBI:50058"/>
        <dbReference type="EC" id="1.8.4.11"/>
    </reaction>
</comment>
<dbReference type="PANTHER" id="PTHR10173">
    <property type="entry name" value="METHIONINE SULFOXIDE REDUCTASE"/>
    <property type="match status" value="1"/>
</dbReference>
<dbReference type="GO" id="GO:0008113">
    <property type="term" value="F:peptide-methionine (S)-S-oxide reductase activity"/>
    <property type="evidence" value="ECO:0007669"/>
    <property type="project" value="UniProtKB-UniRule"/>
</dbReference>
<dbReference type="PROSITE" id="PS51790">
    <property type="entry name" value="MSRB"/>
    <property type="match status" value="1"/>
</dbReference>
<dbReference type="EMBL" id="CYZE01000005">
    <property type="protein sequence ID" value="CUO33849.1"/>
    <property type="molecule type" value="Genomic_DNA"/>
</dbReference>
<dbReference type="InterPro" id="IPR011057">
    <property type="entry name" value="Mss4-like_sf"/>
</dbReference>
<evidence type="ECO:0000256" key="5">
    <source>
        <dbReference type="ARBA" id="ARBA00047806"/>
    </source>
</evidence>
<dbReference type="InterPro" id="IPR002579">
    <property type="entry name" value="Met_Sox_Rdtase_MsrB_dom"/>
</dbReference>
<evidence type="ECO:0000256" key="10">
    <source>
        <dbReference type="SAM" id="MobiDB-lite"/>
    </source>
</evidence>
<dbReference type="InterPro" id="IPR002569">
    <property type="entry name" value="Met_Sox_Rdtase_MsrA_dom"/>
</dbReference>
<feature type="compositionally biased region" description="Basic and acidic residues" evidence="10">
    <location>
        <begin position="169"/>
        <end position="186"/>
    </location>
</feature>
<comment type="similarity">
    <text evidence="2">In the N-terminal section; belongs to the MsrA Met sulfoxide reductase family.</text>
</comment>
<evidence type="ECO:0000256" key="9">
    <source>
        <dbReference type="HAMAP-Rule" id="MF_01401"/>
    </source>
</evidence>
<feature type="region of interest" description="Disordered" evidence="10">
    <location>
        <begin position="169"/>
        <end position="194"/>
    </location>
</feature>
<dbReference type="GO" id="GO:0033744">
    <property type="term" value="F:L-methionine:thioredoxin-disulfide S-oxidoreductase activity"/>
    <property type="evidence" value="ECO:0007669"/>
    <property type="project" value="RHEA"/>
</dbReference>
<protein>
    <recommendedName>
        <fullName evidence="8 9">Multifunctional fusion protein</fullName>
    </recommendedName>
    <domain>
        <recommendedName>
            <fullName evidence="9">Peptide methionine sulfoxide reductase MsrA</fullName>
            <shortName evidence="9">Protein-methionine-S-oxide reductase</shortName>
            <ecNumber evidence="9">1.8.4.11</ecNumber>
        </recommendedName>
        <alternativeName>
            <fullName evidence="9">Peptide-methionine (S)-S-oxide reductase</fullName>
            <shortName evidence="9">Peptide Met(O) reductase</shortName>
        </alternativeName>
    </domain>
    <domain>
        <recommendedName>
            <fullName evidence="8">Peptide methionine sulfoxide reductase MsrB</fullName>
            <ecNumber evidence="8">1.8.4.12</ecNumber>
        </recommendedName>
        <alternativeName>
            <fullName evidence="8">Peptide-methionine (R)-S-oxide reductase</fullName>
        </alternativeName>
    </domain>
</protein>
<dbReference type="NCBIfam" id="TIGR00401">
    <property type="entry name" value="msrA"/>
    <property type="match status" value="1"/>
</dbReference>
<dbReference type="Pfam" id="PF01641">
    <property type="entry name" value="SelR"/>
    <property type="match status" value="1"/>
</dbReference>
<dbReference type="GO" id="GO:0030091">
    <property type="term" value="P:protein repair"/>
    <property type="evidence" value="ECO:0007669"/>
    <property type="project" value="InterPro"/>
</dbReference>
<dbReference type="HAMAP" id="MF_01401">
    <property type="entry name" value="MsrA"/>
    <property type="match status" value="1"/>
</dbReference>
<comment type="similarity">
    <text evidence="8">Belongs to the MsrB Met sulfoxide reductase family.</text>
</comment>
<keyword evidence="3 8" id="KW-0560">Oxidoreductase</keyword>
<evidence type="ECO:0000256" key="8">
    <source>
        <dbReference type="HAMAP-Rule" id="MF_01400"/>
    </source>
</evidence>
<dbReference type="GO" id="GO:0005737">
    <property type="term" value="C:cytoplasm"/>
    <property type="evidence" value="ECO:0007669"/>
    <property type="project" value="TreeGrafter"/>
</dbReference>
<feature type="active site" evidence="9">
    <location>
        <position position="13"/>
    </location>
</feature>
<evidence type="ECO:0000256" key="3">
    <source>
        <dbReference type="ARBA" id="ARBA00023002"/>
    </source>
</evidence>
<evidence type="ECO:0000256" key="7">
    <source>
        <dbReference type="ARBA" id="ARBA00048782"/>
    </source>
</evidence>
<dbReference type="RefSeq" id="WP_002600424.1">
    <property type="nucleotide sequence ID" value="NZ_CABIXC010000005.1"/>
</dbReference>
<organism evidence="12 13">
    <name type="scientific">Hungatella hathewayi</name>
    <dbReference type="NCBI Taxonomy" id="154046"/>
    <lineage>
        <taxon>Bacteria</taxon>
        <taxon>Bacillati</taxon>
        <taxon>Bacillota</taxon>
        <taxon>Clostridia</taxon>
        <taxon>Lachnospirales</taxon>
        <taxon>Lachnospiraceae</taxon>
        <taxon>Hungatella</taxon>
    </lineage>
</organism>
<evidence type="ECO:0000256" key="4">
    <source>
        <dbReference type="ARBA" id="ARBA00023268"/>
    </source>
</evidence>
<dbReference type="Pfam" id="PF01625">
    <property type="entry name" value="PMSR"/>
    <property type="match status" value="1"/>
</dbReference>
<gene>
    <name evidence="12" type="primary">msrAB</name>
    <name evidence="9" type="synonym">msrA</name>
    <name evidence="8" type="synonym">msrB</name>
    <name evidence="12" type="ORF">ERS852407_02540</name>
</gene>
<comment type="catalytic activity">
    <reaction evidence="7 9">
        <text>[thioredoxin]-disulfide + L-methionine + H2O = L-methionine (S)-S-oxide + [thioredoxin]-dithiol</text>
        <dbReference type="Rhea" id="RHEA:19993"/>
        <dbReference type="Rhea" id="RHEA-COMP:10698"/>
        <dbReference type="Rhea" id="RHEA-COMP:10700"/>
        <dbReference type="ChEBI" id="CHEBI:15377"/>
        <dbReference type="ChEBI" id="CHEBI:29950"/>
        <dbReference type="ChEBI" id="CHEBI:50058"/>
        <dbReference type="ChEBI" id="CHEBI:57844"/>
        <dbReference type="ChEBI" id="CHEBI:58772"/>
        <dbReference type="EC" id="1.8.4.11"/>
    </reaction>
</comment>
<dbReference type="Proteomes" id="UP000095651">
    <property type="component" value="Unassembled WGS sequence"/>
</dbReference>
<comment type="similarity">
    <text evidence="9">Belongs to the MsrA Met sulfoxide reductase family.</text>
</comment>
<dbReference type="EC" id="1.8.4.11" evidence="9"/>
<dbReference type="SUPFAM" id="SSF55068">
    <property type="entry name" value="Peptide methionine sulfoxide reductase"/>
    <property type="match status" value="1"/>
</dbReference>
<dbReference type="GO" id="GO:0033743">
    <property type="term" value="F:peptide-methionine (R)-S-oxide reductase activity"/>
    <property type="evidence" value="ECO:0007669"/>
    <property type="project" value="UniProtKB-UniRule"/>
</dbReference>
<dbReference type="Gene3D" id="2.170.150.20">
    <property type="entry name" value="Peptide methionine sulfoxide reductase"/>
    <property type="match status" value="1"/>
</dbReference>
<dbReference type="InterPro" id="IPR036509">
    <property type="entry name" value="Met_Sox_Rdtase_MsrA_sf"/>
</dbReference>
<evidence type="ECO:0000256" key="2">
    <source>
        <dbReference type="ARBA" id="ARBA00011017"/>
    </source>
</evidence>
<evidence type="ECO:0000313" key="12">
    <source>
        <dbReference type="EMBL" id="CUO33849.1"/>
    </source>
</evidence>
<evidence type="ECO:0000256" key="1">
    <source>
        <dbReference type="ARBA" id="ARBA00008076"/>
    </source>
</evidence>
<feature type="active site" description="Nucleophile" evidence="8">
    <location>
        <position position="304"/>
    </location>
</feature>
<comment type="caution">
    <text evidence="8">Lacks conserved residue(s) required for the propagation of feature annotation.</text>
</comment>
<evidence type="ECO:0000259" key="11">
    <source>
        <dbReference type="PROSITE" id="PS51790"/>
    </source>
</evidence>
<dbReference type="SUPFAM" id="SSF51316">
    <property type="entry name" value="Mss4-like"/>
    <property type="match status" value="1"/>
</dbReference>
<dbReference type="EC" id="1.8.4.12" evidence="8"/>
<dbReference type="NCBIfam" id="TIGR00357">
    <property type="entry name" value="peptide-methionine (R)-S-oxide reductase MsrB"/>
    <property type="match status" value="1"/>
</dbReference>
<evidence type="ECO:0000313" key="13">
    <source>
        <dbReference type="Proteomes" id="UP000095651"/>
    </source>
</evidence>
<dbReference type="Gene3D" id="3.30.1060.10">
    <property type="entry name" value="Peptide methionine sulphoxide reductase MsrA"/>
    <property type="match status" value="1"/>
</dbReference>
<dbReference type="InterPro" id="IPR028427">
    <property type="entry name" value="Met_Sox_Rdtase_MsrB"/>
</dbReference>
<dbReference type="FunFam" id="2.170.150.20:FF:000003">
    <property type="entry name" value="Peptide methionine sulfoxide reductase MsrB"/>
    <property type="match status" value="1"/>
</dbReference>
<reference evidence="12 13" key="1">
    <citation type="submission" date="2015-09" db="EMBL/GenBank/DDBJ databases">
        <authorList>
            <consortium name="Pathogen Informatics"/>
        </authorList>
    </citation>
    <scope>NUCLEOTIDE SEQUENCE [LARGE SCALE GENOMIC DNA]</scope>
    <source>
        <strain evidence="12 13">2789STDY5608850</strain>
    </source>
</reference>
<comment type="catalytic activity">
    <reaction evidence="6 8">
        <text>L-methionyl-[protein] + [thioredoxin]-disulfide + H2O = L-methionyl-(R)-S-oxide-[protein] + [thioredoxin]-dithiol</text>
        <dbReference type="Rhea" id="RHEA:24164"/>
        <dbReference type="Rhea" id="RHEA-COMP:10698"/>
        <dbReference type="Rhea" id="RHEA-COMP:10700"/>
        <dbReference type="Rhea" id="RHEA-COMP:12313"/>
        <dbReference type="Rhea" id="RHEA-COMP:12314"/>
        <dbReference type="ChEBI" id="CHEBI:15377"/>
        <dbReference type="ChEBI" id="CHEBI:16044"/>
        <dbReference type="ChEBI" id="CHEBI:29950"/>
        <dbReference type="ChEBI" id="CHEBI:45764"/>
        <dbReference type="ChEBI" id="CHEBI:50058"/>
        <dbReference type="EC" id="1.8.4.12"/>
    </reaction>
</comment>
<sequence>MNQHKTIYLAGGCFWGMEEYMSRLDGVCETEVGYGNSLVEYPTYEQVCTGTTGAAETVKLIYRPEETELSTLLEAYFAVIDPTILNRQGNDRGTQYRTGIYYEDPADREPILAAISRQQRKYTVPVVTEVLPLDNFYPAEQYHQDYLKKNPGGYCHIDVRKADVFNEEERLRRDHDSVEGPGKERSYTVPSPEELKSRLTPLQFEVTQNQATEHPYRNEYFNHFERGLYVDIVTGEPLFSSSDKFDSGCGWPSFSRPVKSLSVKELKDQSHHMERTEVRSRAGDSHLGHVFDDGPIDRGGLRYCINSAALRFIPYEEMEKEGYRDYMDLV</sequence>
<evidence type="ECO:0000256" key="6">
    <source>
        <dbReference type="ARBA" id="ARBA00048488"/>
    </source>
</evidence>
<keyword evidence="4" id="KW-0511">Multifunctional enzyme</keyword>
<dbReference type="PANTHER" id="PTHR10173:SF52">
    <property type="entry name" value="METHIONINE-R-SULFOXIDE REDUCTASE B1"/>
    <property type="match status" value="1"/>
</dbReference>
<accession>A0A174EBJ8</accession>
<comment type="function">
    <text evidence="9">Has an important function as a repair enzyme for proteins that have been inactivated by oxidation. Catalyzes the reversible oxidation-reduction of methionine sulfoxide in proteins to methionine.</text>
</comment>
<dbReference type="GO" id="GO:0006979">
    <property type="term" value="P:response to oxidative stress"/>
    <property type="evidence" value="ECO:0007669"/>
    <property type="project" value="InterPro"/>
</dbReference>
<proteinExistence type="inferred from homology"/>
<name>A0A174EBJ8_9FIRM</name>
<dbReference type="AlphaFoldDB" id="A0A174EBJ8"/>